<dbReference type="Gene3D" id="2.40.50.90">
    <property type="match status" value="1"/>
</dbReference>
<protein>
    <submittedName>
        <fullName evidence="6">Endonuclease YncB, thermonuclease family</fullName>
    </submittedName>
</protein>
<sequence>MIRCLFFVLTLAPAITLAGNCKVFNVSDGDTFTCLTDANEQIKVRLAEIDAPELNQSYGDRSKQSLSGLILSEIVRLEVQDTDDYGRTVARTIRVDGVDVNAAQVRSGSAWVYPLYLKDKSLLVLEAEAKNNRRGLWALPSSDQMPPWEWRRAGQTGSAPEAPVAAQPKRQTTFSQFDSSSDGFNCNTLKWCGQMSCAEAVYQLTQCANPHIDGDGDGRPCERQCR</sequence>
<dbReference type="InterPro" id="IPR035437">
    <property type="entry name" value="SNase_OB-fold_sf"/>
</dbReference>
<dbReference type="OrthoDB" id="9805504at2"/>
<dbReference type="InterPro" id="IPR016071">
    <property type="entry name" value="Staphylococal_nuclease_OB-fold"/>
</dbReference>
<feature type="chain" id="PRO_5017249774" evidence="4">
    <location>
        <begin position="19"/>
        <end position="226"/>
    </location>
</feature>
<dbReference type="SMART" id="SM00318">
    <property type="entry name" value="SNc"/>
    <property type="match status" value="1"/>
</dbReference>
<keyword evidence="2 6" id="KW-0255">Endonuclease</keyword>
<dbReference type="STRING" id="425504.SAMN05216206_3664"/>
<evidence type="ECO:0000259" key="5">
    <source>
        <dbReference type="PROSITE" id="PS50830"/>
    </source>
</evidence>
<feature type="domain" description="TNase-like" evidence="5">
    <location>
        <begin position="22"/>
        <end position="139"/>
    </location>
</feature>
<keyword evidence="4" id="KW-0732">Signal</keyword>
<dbReference type="PROSITE" id="PS50830">
    <property type="entry name" value="TNASE_3"/>
    <property type="match status" value="1"/>
</dbReference>
<accession>A0A1I3PFA8</accession>
<keyword evidence="3" id="KW-0378">Hydrolase</keyword>
<dbReference type="Proteomes" id="UP000243606">
    <property type="component" value="Unassembled WGS sequence"/>
</dbReference>
<dbReference type="Pfam" id="PF00565">
    <property type="entry name" value="SNase"/>
    <property type="match status" value="1"/>
</dbReference>
<dbReference type="AlphaFoldDB" id="A0A1I3PFA8"/>
<evidence type="ECO:0000256" key="2">
    <source>
        <dbReference type="ARBA" id="ARBA00022759"/>
    </source>
</evidence>
<proteinExistence type="predicted"/>
<keyword evidence="7" id="KW-1185">Reference proteome</keyword>
<evidence type="ECO:0000313" key="7">
    <source>
        <dbReference type="Proteomes" id="UP000243606"/>
    </source>
</evidence>
<evidence type="ECO:0000313" key="6">
    <source>
        <dbReference type="EMBL" id="SFJ19706.1"/>
    </source>
</evidence>
<reference evidence="7" key="1">
    <citation type="submission" date="2016-10" db="EMBL/GenBank/DDBJ databases">
        <authorList>
            <person name="Varghese N."/>
            <person name="Submissions S."/>
        </authorList>
    </citation>
    <scope>NUCLEOTIDE SEQUENCE [LARGE SCALE GENOMIC DNA]</scope>
    <source>
        <strain evidence="7">LMG 24016</strain>
    </source>
</reference>
<dbReference type="GO" id="GO:0004519">
    <property type="term" value="F:endonuclease activity"/>
    <property type="evidence" value="ECO:0007669"/>
    <property type="project" value="UniProtKB-KW"/>
</dbReference>
<dbReference type="EMBL" id="FOQL01000006">
    <property type="protein sequence ID" value="SFJ19706.1"/>
    <property type="molecule type" value="Genomic_DNA"/>
</dbReference>
<feature type="signal peptide" evidence="4">
    <location>
        <begin position="1"/>
        <end position="18"/>
    </location>
</feature>
<name>A0A1I3PFA8_9PSED</name>
<dbReference type="SUPFAM" id="SSF50199">
    <property type="entry name" value="Staphylococcal nuclease"/>
    <property type="match status" value="1"/>
</dbReference>
<keyword evidence="1" id="KW-0540">Nuclease</keyword>
<evidence type="ECO:0000256" key="3">
    <source>
        <dbReference type="ARBA" id="ARBA00022801"/>
    </source>
</evidence>
<organism evidence="6 7">
    <name type="scientific">Pseudomonas guineae</name>
    <dbReference type="NCBI Taxonomy" id="425504"/>
    <lineage>
        <taxon>Bacteria</taxon>
        <taxon>Pseudomonadati</taxon>
        <taxon>Pseudomonadota</taxon>
        <taxon>Gammaproteobacteria</taxon>
        <taxon>Pseudomonadales</taxon>
        <taxon>Pseudomonadaceae</taxon>
        <taxon>Pseudomonas</taxon>
    </lineage>
</organism>
<evidence type="ECO:0000256" key="4">
    <source>
        <dbReference type="SAM" id="SignalP"/>
    </source>
</evidence>
<dbReference type="GO" id="GO:0016787">
    <property type="term" value="F:hydrolase activity"/>
    <property type="evidence" value="ECO:0007669"/>
    <property type="project" value="UniProtKB-KW"/>
</dbReference>
<evidence type="ECO:0000256" key="1">
    <source>
        <dbReference type="ARBA" id="ARBA00022722"/>
    </source>
</evidence>
<gene>
    <name evidence="6" type="ORF">SAMN05216206_3664</name>
</gene>
<dbReference type="RefSeq" id="WP_090244570.1">
    <property type="nucleotide sequence ID" value="NZ_FOQL01000006.1"/>
</dbReference>
<dbReference type="PANTHER" id="PTHR12302:SF3">
    <property type="entry name" value="SERINE_THREONINE-PROTEIN KINASE 31"/>
    <property type="match status" value="1"/>
</dbReference>
<dbReference type="PANTHER" id="PTHR12302">
    <property type="entry name" value="EBNA2 BINDING PROTEIN P100"/>
    <property type="match status" value="1"/>
</dbReference>